<dbReference type="RefSeq" id="WP_162363483.1">
    <property type="nucleotide sequence ID" value="NZ_CP047591.1"/>
</dbReference>
<dbReference type="InterPro" id="IPR036582">
    <property type="entry name" value="Mao_N_sf"/>
</dbReference>
<evidence type="ECO:0000256" key="1">
    <source>
        <dbReference type="SAM" id="SignalP"/>
    </source>
</evidence>
<feature type="domain" description="Copper amine oxidase-like N-terminal" evidence="2">
    <location>
        <begin position="33"/>
        <end position="139"/>
    </location>
</feature>
<dbReference type="KEGG" id="amic:Ami3637_16230"/>
<dbReference type="EMBL" id="CP047591">
    <property type="protein sequence ID" value="QHI73718.1"/>
    <property type="molecule type" value="Genomic_DNA"/>
</dbReference>
<feature type="chain" id="PRO_5026762101" description="Copper amine oxidase-like N-terminal domain-containing protein" evidence="1">
    <location>
        <begin position="25"/>
        <end position="266"/>
    </location>
</feature>
<protein>
    <recommendedName>
        <fullName evidence="2">Copper amine oxidase-like N-terminal domain-containing protein</fullName>
    </recommendedName>
</protein>
<evidence type="ECO:0000313" key="3">
    <source>
        <dbReference type="EMBL" id="QHI73718.1"/>
    </source>
</evidence>
<accession>A0A6P1MNN9</accession>
<dbReference type="Gene3D" id="3.30.457.10">
    <property type="entry name" value="Copper amine oxidase-like, N-terminal domain"/>
    <property type="match status" value="2"/>
</dbReference>
<dbReference type="SUPFAM" id="SSF55383">
    <property type="entry name" value="Copper amine oxidase, domain N"/>
    <property type="match status" value="1"/>
</dbReference>
<proteinExistence type="predicted"/>
<gene>
    <name evidence="3" type="ORF">Ami3637_16230</name>
</gene>
<keyword evidence="1" id="KW-0732">Signal</keyword>
<dbReference type="Proteomes" id="UP000463883">
    <property type="component" value="Chromosome"/>
</dbReference>
<dbReference type="AlphaFoldDB" id="A0A6P1MNN9"/>
<sequence>MKKTVLILFVVCTLILALPSLSFAQNSKIHVNVNGEAVNFDAAPFIENNVTYVPVRGVFEKLGAKVVWKNNTKEIIVYKGRTVLVLILNNRWTVINDGLVNANATPKIVNSKAFVPIRLISENLGATVTWNQQTQTINIVQNPVDDSGKSLLPLYYLKDRITRTESVSISGTGMEYPDKLLVYQPSSEEGIRLADLEAQQRLLKDQIIAAKEGIENDKKHIIDGSGTEDLLAIDEENLKQLEPKLVSVTEELKKFEESILKTVSTL</sequence>
<evidence type="ECO:0000313" key="4">
    <source>
        <dbReference type="Proteomes" id="UP000463883"/>
    </source>
</evidence>
<organism evidence="3 4">
    <name type="scientific">Aminipila terrae</name>
    <dbReference type="NCBI Taxonomy" id="2697030"/>
    <lineage>
        <taxon>Bacteria</taxon>
        <taxon>Bacillati</taxon>
        <taxon>Bacillota</taxon>
        <taxon>Clostridia</taxon>
        <taxon>Peptostreptococcales</taxon>
        <taxon>Anaerovoracaceae</taxon>
        <taxon>Aminipila</taxon>
    </lineage>
</organism>
<evidence type="ECO:0000259" key="2">
    <source>
        <dbReference type="Pfam" id="PF07833"/>
    </source>
</evidence>
<dbReference type="Pfam" id="PF07833">
    <property type="entry name" value="Cu_amine_oxidN1"/>
    <property type="match status" value="1"/>
</dbReference>
<keyword evidence="4" id="KW-1185">Reference proteome</keyword>
<name>A0A6P1MNN9_9FIRM</name>
<dbReference type="InterPro" id="IPR012854">
    <property type="entry name" value="Cu_amine_oxidase-like_N"/>
</dbReference>
<feature type="signal peptide" evidence="1">
    <location>
        <begin position="1"/>
        <end position="24"/>
    </location>
</feature>
<reference evidence="3 4" key="1">
    <citation type="submission" date="2020-01" db="EMBL/GenBank/DDBJ databases">
        <title>Genomic analysis of Aminipila sp. CBA3637.</title>
        <authorList>
            <person name="Kim Y.B."/>
            <person name="Roh S.W."/>
        </authorList>
    </citation>
    <scope>NUCLEOTIDE SEQUENCE [LARGE SCALE GENOMIC DNA]</scope>
    <source>
        <strain evidence="3 4">CBA3637</strain>
    </source>
</reference>